<dbReference type="PANTHER" id="PTHR13251:SF3">
    <property type="entry name" value="TRAFFICKING PROTEIN PARTICLE COMPLEX SUBUNIT 10"/>
    <property type="match status" value="1"/>
</dbReference>
<keyword evidence="3" id="KW-0333">Golgi apparatus</keyword>
<evidence type="ECO:0000256" key="1">
    <source>
        <dbReference type="ARBA" id="ARBA00004555"/>
    </source>
</evidence>
<evidence type="ECO:0000259" key="7">
    <source>
        <dbReference type="Pfam" id="PF23274"/>
    </source>
</evidence>
<evidence type="ECO:0000313" key="8">
    <source>
        <dbReference type="EMBL" id="KAK0391560.1"/>
    </source>
</evidence>
<dbReference type="PANTHER" id="PTHR13251">
    <property type="entry name" value="EPILEPSY HOLOPROSENCEPHALY CANDIDATE 1/TMEM1"/>
    <property type="match status" value="1"/>
</dbReference>
<evidence type="ECO:0000256" key="2">
    <source>
        <dbReference type="ARBA" id="ARBA00022448"/>
    </source>
</evidence>
<dbReference type="Proteomes" id="UP001175261">
    <property type="component" value="Unassembled WGS sequence"/>
</dbReference>
<feature type="domain" description="TRAPPC10/Trs130 N-terminal" evidence="6">
    <location>
        <begin position="9"/>
        <end position="200"/>
    </location>
</feature>
<dbReference type="InterPro" id="IPR045126">
    <property type="entry name" value="TRAPPC10/Trs130"/>
</dbReference>
<dbReference type="GO" id="GO:0005829">
    <property type="term" value="C:cytosol"/>
    <property type="evidence" value="ECO:0007669"/>
    <property type="project" value="GOC"/>
</dbReference>
<dbReference type="InterPro" id="IPR056913">
    <property type="entry name" value="TRAPPC10/Trs130_N"/>
</dbReference>
<sequence>MEDRTTISTSTVAVEYHDPYNVYPLLSPGLLPRLPLKHLHWPSHAGPLRSIDTLLVDLVDGATAESTAAASQPRHQLPGLRRTPYLKLLLVRCDDNDTYKSSVRSDIREWIKTNTTAAPVSSKKASNQENHDACEWLIVHVVIPNTVAATQPRTSSAKSEIGTSEKSSSSRWRTGSTPLLEKLKSDFNTSGKGSIDRVAQIRIGINDVPYDIIPRVVPAVPTGYSETEHDAENAWNELIGKLKALILQSFDMRVTQYEDDIKERDSQRNLPGWNFCTFFILKEGLAQGFESVGLVEDALVGYDELSVGLDLACAERSESPTALALPRHTEELRLAVEKAAREAFGEIGDSEETVDLQSQPADSQLQALAISATRKPYRTMIPENKVSLFDFRCYIFSRQVDLLLRLANASSTRDELLSKLKEQQESILYGEAPMAPAHPQTDDGPEDLARLANVCQRTLEFIPTISQIMRNDIIEAWNTSETLASIPCSSEIFDNMVSSFAFSIAQQIIAQTSTAALPIPPSSLPPSSSNDQKMSIPEPKTMMHPARNSSLGVRVISPPPPSPGFFPGPGASNSDRDARSAYFAKAGLEELAAKRAELYMLSRSVLESLGRKRGWSTGWAEAPLLSNHPVGPMEEIDLNDGESLSQSAEKTRADTDPLLAGLHSPLLQTAIDTSGDFYRLYEILTDKALRHYSVAGHEHSVQANKTDLGVLKFHLKDYLAASHYFPETTPFFGESGWTLLELSMLIMYAECLRALGDDDGYVRVALKLLIKACIAEQERLRDRTTRRSEPTQKEYPHKASLVGVIPQLLRLVQDLKSERKASLSPFILNAEAIDSISYSEGSDSCSLDVNIWSLLPEEIEIDSVWLRASSTENTALKEIKFMANDTVLRPGRNSLQLRCTTVVPGKYFIDRLVFQSGRLVLEWGRDAHQLIPQDDTMFRRPEVVLFQRKDALDLTLSAAKHTVLDQNNALDLEFQSGWNTLQSCEIHVKPATGGLRLLTTEAEVLSTDVEFSRRPEAGIFFFGAVPAGHRVTIRFPYTVEQDVADVFAKLDISYTTEAGEEFAFAKMAIVPVALALGVNVQDVFKHHALFSRFNVATASMSPLRLIGSQLIESDLFESTSPAPKDTITIFHRQSASLLYRVQRKENASSTGKLARTMYLKLHYRALLSDIESLILASLQEELADAGMEDFFRPVCAAVVSEFKKNLQPSDLERAALVGAVTTAHLADISWERHFRGYGRMASSKESICSSLETFIHKWQKRNTLIPVTQSDTEEPSSILIPVEIQSVPIVHTADIKVASASLHVNQATSATLHLKWTRMWNTEAVQDLEFSYELSAPSDTWLLGGRRKGHFVIPADAPSSSTPETEAEIPLILIPLREGWLPYPAVEIKEVGGAEAGNPVSCEVDFKNIGETIRVTDQRDSVTVSLDASGPAGGPLVLETKSTSTTTT</sequence>
<dbReference type="Pfam" id="PF24965">
    <property type="entry name" value="TRS130_4HB"/>
    <property type="match status" value="1"/>
</dbReference>
<name>A0AA39GQ85_SARSR</name>
<protein>
    <submittedName>
        <fullName evidence="8">Uncharacterized protein</fullName>
    </submittedName>
</protein>
<dbReference type="EMBL" id="JAPDFR010000001">
    <property type="protein sequence ID" value="KAK0391560.1"/>
    <property type="molecule type" value="Genomic_DNA"/>
</dbReference>
<organism evidence="8 9">
    <name type="scientific">Sarocladium strictum</name>
    <name type="common">Black bundle disease fungus</name>
    <name type="synonym">Acremonium strictum</name>
    <dbReference type="NCBI Taxonomy" id="5046"/>
    <lineage>
        <taxon>Eukaryota</taxon>
        <taxon>Fungi</taxon>
        <taxon>Dikarya</taxon>
        <taxon>Ascomycota</taxon>
        <taxon>Pezizomycotina</taxon>
        <taxon>Sordariomycetes</taxon>
        <taxon>Hypocreomycetidae</taxon>
        <taxon>Hypocreales</taxon>
        <taxon>Sarocladiaceae</taxon>
        <taxon>Sarocladium</taxon>
    </lineage>
</organism>
<feature type="region of interest" description="Disordered" evidence="4">
    <location>
        <begin position="1426"/>
        <end position="1448"/>
    </location>
</feature>
<gene>
    <name evidence="8" type="ORF">NLU13_1060</name>
</gene>
<feature type="domain" description="TRAPPC10/Trs130 C-terminal" evidence="5">
    <location>
        <begin position="1281"/>
        <end position="1415"/>
    </location>
</feature>
<dbReference type="InterPro" id="IPR055505">
    <property type="entry name" value="DUF7077"/>
</dbReference>
<evidence type="ECO:0000259" key="5">
    <source>
        <dbReference type="Pfam" id="PF12584"/>
    </source>
</evidence>
<feature type="compositionally biased region" description="Low complexity" evidence="4">
    <location>
        <begin position="158"/>
        <end position="170"/>
    </location>
</feature>
<dbReference type="Pfam" id="PF23274">
    <property type="entry name" value="DUF7077"/>
    <property type="match status" value="1"/>
</dbReference>
<feature type="domain" description="TRAPPC10/Trs130 N-terminal" evidence="6">
    <location>
        <begin position="226"/>
        <end position="409"/>
    </location>
</feature>
<evidence type="ECO:0000256" key="3">
    <source>
        <dbReference type="ARBA" id="ARBA00023034"/>
    </source>
</evidence>
<proteinExistence type="predicted"/>
<dbReference type="Pfam" id="PF12584">
    <property type="entry name" value="TRAPPC10"/>
    <property type="match status" value="1"/>
</dbReference>
<keyword evidence="9" id="KW-1185">Reference proteome</keyword>
<feature type="region of interest" description="Disordered" evidence="4">
    <location>
        <begin position="150"/>
        <end position="175"/>
    </location>
</feature>
<dbReference type="GO" id="GO:0006891">
    <property type="term" value="P:intra-Golgi vesicle-mediated transport"/>
    <property type="evidence" value="ECO:0007669"/>
    <property type="project" value="TreeGrafter"/>
</dbReference>
<keyword evidence="2" id="KW-0813">Transport</keyword>
<reference evidence="8" key="1">
    <citation type="submission" date="2022-10" db="EMBL/GenBank/DDBJ databases">
        <title>Determination and structural analysis of whole genome sequence of Sarocladium strictum F4-1.</title>
        <authorList>
            <person name="Hu L."/>
            <person name="Jiang Y."/>
        </authorList>
    </citation>
    <scope>NUCLEOTIDE SEQUENCE</scope>
    <source>
        <strain evidence="8">F4-1</strain>
    </source>
</reference>
<evidence type="ECO:0000313" key="9">
    <source>
        <dbReference type="Proteomes" id="UP001175261"/>
    </source>
</evidence>
<evidence type="ECO:0000259" key="6">
    <source>
        <dbReference type="Pfam" id="PF23036"/>
    </source>
</evidence>
<dbReference type="GO" id="GO:0034498">
    <property type="term" value="P:early endosome to Golgi transport"/>
    <property type="evidence" value="ECO:0007669"/>
    <property type="project" value="TreeGrafter"/>
</dbReference>
<accession>A0AA39GQ85</accession>
<feature type="domain" description="DUF7077" evidence="7">
    <location>
        <begin position="950"/>
        <end position="1069"/>
    </location>
</feature>
<dbReference type="GO" id="GO:1990071">
    <property type="term" value="C:TRAPPII protein complex"/>
    <property type="evidence" value="ECO:0007669"/>
    <property type="project" value="InterPro"/>
</dbReference>
<dbReference type="Pfam" id="PF23036">
    <property type="entry name" value="TRAPPC10_1st"/>
    <property type="match status" value="2"/>
</dbReference>
<comment type="caution">
    <text evidence="8">The sequence shown here is derived from an EMBL/GenBank/DDBJ whole genome shotgun (WGS) entry which is preliminary data.</text>
</comment>
<evidence type="ECO:0000256" key="4">
    <source>
        <dbReference type="SAM" id="MobiDB-lite"/>
    </source>
</evidence>
<feature type="region of interest" description="Disordered" evidence="4">
    <location>
        <begin position="519"/>
        <end position="540"/>
    </location>
</feature>
<comment type="subcellular location">
    <subcellularLocation>
        <location evidence="1">Golgi apparatus</location>
    </subcellularLocation>
</comment>
<dbReference type="InterPro" id="IPR022233">
    <property type="entry name" value="TRAPPC10/Trs130_C"/>
</dbReference>